<feature type="non-terminal residue" evidence="3">
    <location>
        <position position="412"/>
    </location>
</feature>
<protein>
    <submittedName>
        <fullName evidence="3">Ethionine resistance protein</fullName>
    </submittedName>
</protein>
<dbReference type="NCBIfam" id="TIGR00797">
    <property type="entry name" value="matE"/>
    <property type="match status" value="1"/>
</dbReference>
<dbReference type="Proteomes" id="UP001140094">
    <property type="component" value="Unassembled WGS sequence"/>
</dbReference>
<feature type="transmembrane region" description="Helical" evidence="2">
    <location>
        <begin position="171"/>
        <end position="193"/>
    </location>
</feature>
<comment type="similarity">
    <text evidence="1">Belongs to the multi antimicrobial extrusion (MATE) (TC 2.A.66.1) family.</text>
</comment>
<reference evidence="3" key="1">
    <citation type="submission" date="2022-07" db="EMBL/GenBank/DDBJ databases">
        <title>Phylogenomic reconstructions and comparative analyses of Kickxellomycotina fungi.</title>
        <authorList>
            <person name="Reynolds N.K."/>
            <person name="Stajich J.E."/>
            <person name="Barry K."/>
            <person name="Grigoriev I.V."/>
            <person name="Crous P."/>
            <person name="Smith M.E."/>
        </authorList>
    </citation>
    <scope>NUCLEOTIDE SEQUENCE</scope>
    <source>
        <strain evidence="3">NRRL 1565</strain>
    </source>
</reference>
<sequence length="412" mass="44874">MVFTMADITTNIEAGVVERSTTETTSLLHAPQSWTEAELTEHDTHEPYFTVALKELKWMTTSSFWTALALLLQSLIPFVNVVSVGHLGATQLAAMVLSTNCYAVIASAPSIGMMGAMETFCGNAYTASRDKTLVGFHLQRGLVAVFAHLIIAVPILLNGERILLAIGQEPLIAHLSGQYLNIQILGILPMTLFEACKCFLQSQELMSGGTTVLGFVVPIHATINYLLVHSTYGIGYKGAAVATVISDWLMLCGILIYIKRSRAIEYWGRWDPKALRNMYEFYKLAIPSVITVCASCFCFELLSVSSSYFGAISLAATSIAINTNNFTFQISSGIGYSSGPRIGNLIGAGKPRWARISRDISLLVVAATGAIVIIFLTFCGRLWISVYTSDAEVVHETLKLMPVFCAYVIFDG</sequence>
<evidence type="ECO:0000313" key="4">
    <source>
        <dbReference type="Proteomes" id="UP001140094"/>
    </source>
</evidence>
<dbReference type="GO" id="GO:0015297">
    <property type="term" value="F:antiporter activity"/>
    <property type="evidence" value="ECO:0007669"/>
    <property type="project" value="InterPro"/>
</dbReference>
<keyword evidence="2" id="KW-1133">Transmembrane helix</keyword>
<feature type="transmembrane region" description="Helical" evidence="2">
    <location>
        <begin position="205"/>
        <end position="227"/>
    </location>
</feature>
<dbReference type="GO" id="GO:0016020">
    <property type="term" value="C:membrane"/>
    <property type="evidence" value="ECO:0007669"/>
    <property type="project" value="InterPro"/>
</dbReference>
<organism evidence="3 4">
    <name type="scientific">Coemansia guatemalensis</name>
    <dbReference type="NCBI Taxonomy" id="2761395"/>
    <lineage>
        <taxon>Eukaryota</taxon>
        <taxon>Fungi</taxon>
        <taxon>Fungi incertae sedis</taxon>
        <taxon>Zoopagomycota</taxon>
        <taxon>Kickxellomycotina</taxon>
        <taxon>Kickxellomycetes</taxon>
        <taxon>Kickxellales</taxon>
        <taxon>Kickxellaceae</taxon>
        <taxon>Coemansia</taxon>
    </lineage>
</organism>
<feature type="transmembrane region" description="Helical" evidence="2">
    <location>
        <begin position="239"/>
        <end position="258"/>
    </location>
</feature>
<evidence type="ECO:0000256" key="1">
    <source>
        <dbReference type="ARBA" id="ARBA00010199"/>
    </source>
</evidence>
<gene>
    <name evidence="3" type="primary">ERC1_5</name>
    <name evidence="3" type="ORF">H4R20_002925</name>
</gene>
<evidence type="ECO:0000256" key="2">
    <source>
        <dbReference type="SAM" id="Phobius"/>
    </source>
</evidence>
<dbReference type="Pfam" id="PF01554">
    <property type="entry name" value="MatE"/>
    <property type="match status" value="2"/>
</dbReference>
<name>A0A9W8HZ30_9FUNG</name>
<keyword evidence="2" id="KW-0472">Membrane</keyword>
<dbReference type="EMBL" id="JANBUO010000534">
    <property type="protein sequence ID" value="KAJ2803370.1"/>
    <property type="molecule type" value="Genomic_DNA"/>
</dbReference>
<dbReference type="GO" id="GO:0042910">
    <property type="term" value="F:xenobiotic transmembrane transporter activity"/>
    <property type="evidence" value="ECO:0007669"/>
    <property type="project" value="InterPro"/>
</dbReference>
<dbReference type="OrthoDB" id="2126698at2759"/>
<feature type="transmembrane region" description="Helical" evidence="2">
    <location>
        <begin position="92"/>
        <end position="117"/>
    </location>
</feature>
<comment type="caution">
    <text evidence="3">The sequence shown here is derived from an EMBL/GenBank/DDBJ whole genome shotgun (WGS) entry which is preliminary data.</text>
</comment>
<evidence type="ECO:0000313" key="3">
    <source>
        <dbReference type="EMBL" id="KAJ2803370.1"/>
    </source>
</evidence>
<feature type="transmembrane region" description="Helical" evidence="2">
    <location>
        <begin position="138"/>
        <end position="159"/>
    </location>
</feature>
<keyword evidence="4" id="KW-1185">Reference proteome</keyword>
<feature type="transmembrane region" description="Helical" evidence="2">
    <location>
        <begin position="360"/>
        <end position="384"/>
    </location>
</feature>
<dbReference type="AlphaFoldDB" id="A0A9W8HZ30"/>
<proteinExistence type="inferred from homology"/>
<accession>A0A9W8HZ30</accession>
<dbReference type="PANTHER" id="PTHR11206">
    <property type="entry name" value="MULTIDRUG RESISTANCE PROTEIN"/>
    <property type="match status" value="1"/>
</dbReference>
<dbReference type="InterPro" id="IPR002528">
    <property type="entry name" value="MATE_fam"/>
</dbReference>
<feature type="transmembrane region" description="Helical" evidence="2">
    <location>
        <begin position="64"/>
        <end position="86"/>
    </location>
</feature>
<keyword evidence="2" id="KW-0812">Transmembrane</keyword>